<organism evidence="1 2">
    <name type="scientific">Thiobacillus sedimenti</name>
    <dbReference type="NCBI Taxonomy" id="3110231"/>
    <lineage>
        <taxon>Bacteria</taxon>
        <taxon>Pseudomonadati</taxon>
        <taxon>Pseudomonadota</taxon>
        <taxon>Betaproteobacteria</taxon>
        <taxon>Nitrosomonadales</taxon>
        <taxon>Thiobacillaceae</taxon>
        <taxon>Thiobacillus</taxon>
    </lineage>
</organism>
<accession>A0ABZ1CJQ2</accession>
<sequence length="79" mass="8439">MVASLSHPPSAGEVAFPSAPGAIMFLHRIDMQDDFRNLSPIRAISFSVEQAEIGDCMSLIVAGEDGGGWGDILHLWLEG</sequence>
<reference evidence="1 2" key="1">
    <citation type="submission" date="2023-12" db="EMBL/GenBank/DDBJ databases">
        <title>Thiobacillus sedimentum sp. nov., a chemolithoautotrophic sulfur-oxidizing bacterium isolated from freshwater sediment.</title>
        <authorList>
            <person name="Luo J."/>
            <person name="Dai C."/>
        </authorList>
    </citation>
    <scope>NUCLEOTIDE SEQUENCE [LARGE SCALE GENOMIC DNA]</scope>
    <source>
        <strain evidence="1 2">SCUT-2</strain>
    </source>
</reference>
<evidence type="ECO:0000313" key="1">
    <source>
        <dbReference type="EMBL" id="WRS38163.1"/>
    </source>
</evidence>
<protein>
    <submittedName>
        <fullName evidence="1">Uncharacterized protein</fullName>
    </submittedName>
</protein>
<gene>
    <name evidence="1" type="ORF">VA613_09065</name>
</gene>
<keyword evidence="2" id="KW-1185">Reference proteome</keyword>
<dbReference type="EMBL" id="CP141769">
    <property type="protein sequence ID" value="WRS38163.1"/>
    <property type="molecule type" value="Genomic_DNA"/>
</dbReference>
<evidence type="ECO:0000313" key="2">
    <source>
        <dbReference type="Proteomes" id="UP001334732"/>
    </source>
</evidence>
<dbReference type="Proteomes" id="UP001334732">
    <property type="component" value="Chromosome"/>
</dbReference>
<proteinExistence type="predicted"/>
<name>A0ABZ1CJQ2_9PROT</name>